<evidence type="ECO:0000259" key="1">
    <source>
        <dbReference type="SMART" id="SM00198"/>
    </source>
</evidence>
<dbReference type="Pfam" id="PF00188">
    <property type="entry name" value="CAP"/>
    <property type="match status" value="1"/>
</dbReference>
<sequence length="123" mass="13410">MNNGGGEVYDCDAEDSAYKSALSCSTTASSEYDENVHDFEEAISGVDIVLEACNSWYSETFELKGRNIYNSTDNTSNIANMVWCTHTKLGCAVVNCPSGTHVVCHYTPKEKAGGATIYEKDEQ</sequence>
<feature type="domain" description="SCP" evidence="1">
    <location>
        <begin position="1"/>
        <end position="113"/>
    </location>
</feature>
<dbReference type="Gene3D" id="3.40.33.10">
    <property type="entry name" value="CAP"/>
    <property type="match status" value="1"/>
</dbReference>
<reference evidence="2 3" key="1">
    <citation type="submission" date="2013-12" db="EMBL/GenBank/DDBJ databases">
        <title>Draft genome of the parsitic nematode Ancylostoma duodenale.</title>
        <authorList>
            <person name="Mitreva M."/>
        </authorList>
    </citation>
    <scope>NUCLEOTIDE SEQUENCE [LARGE SCALE GENOMIC DNA]</scope>
    <source>
        <strain evidence="2 3">Zhejiang</strain>
    </source>
</reference>
<dbReference type="InterPro" id="IPR014044">
    <property type="entry name" value="CAP_dom"/>
</dbReference>
<dbReference type="SUPFAM" id="SSF55797">
    <property type="entry name" value="PR-1-like"/>
    <property type="match status" value="1"/>
</dbReference>
<dbReference type="CDD" id="cd05380">
    <property type="entry name" value="CAP_euk"/>
    <property type="match status" value="1"/>
</dbReference>
<dbReference type="SMART" id="SM00198">
    <property type="entry name" value="SCP"/>
    <property type="match status" value="1"/>
</dbReference>
<dbReference type="AlphaFoldDB" id="A0A0C2FEB7"/>
<protein>
    <submittedName>
        <fullName evidence="2">SCP-like protein</fullName>
    </submittedName>
</protein>
<evidence type="ECO:0000313" key="2">
    <source>
        <dbReference type="EMBL" id="KIH45029.1"/>
    </source>
</evidence>
<proteinExistence type="predicted"/>
<name>A0A0C2FEB7_9BILA</name>
<accession>A0A0C2FEB7</accession>
<organism evidence="2 3">
    <name type="scientific">Ancylostoma duodenale</name>
    <dbReference type="NCBI Taxonomy" id="51022"/>
    <lineage>
        <taxon>Eukaryota</taxon>
        <taxon>Metazoa</taxon>
        <taxon>Ecdysozoa</taxon>
        <taxon>Nematoda</taxon>
        <taxon>Chromadorea</taxon>
        <taxon>Rhabditida</taxon>
        <taxon>Rhabditina</taxon>
        <taxon>Rhabditomorpha</taxon>
        <taxon>Strongyloidea</taxon>
        <taxon>Ancylostomatidae</taxon>
        <taxon>Ancylostomatinae</taxon>
        <taxon>Ancylostoma</taxon>
    </lineage>
</organism>
<dbReference type="Proteomes" id="UP000054047">
    <property type="component" value="Unassembled WGS sequence"/>
</dbReference>
<keyword evidence="3" id="KW-1185">Reference proteome</keyword>
<gene>
    <name evidence="2" type="ORF">ANCDUO_24936</name>
</gene>
<dbReference type="EMBL" id="KN774266">
    <property type="protein sequence ID" value="KIH45029.1"/>
    <property type="molecule type" value="Genomic_DNA"/>
</dbReference>
<evidence type="ECO:0000313" key="3">
    <source>
        <dbReference type="Proteomes" id="UP000054047"/>
    </source>
</evidence>
<dbReference type="InterPro" id="IPR035940">
    <property type="entry name" value="CAP_sf"/>
</dbReference>
<dbReference type="OrthoDB" id="5876828at2759"/>